<sequence>MDGAVAADCDEERQRREEDVVWAKSGCLLRRVKRGKLQPPNLVAIKEGKYVNYYTNYFFRFLPNSLKSVPVTDILDVRTGYNTDNLHKAAKKYEFQEAAPDSTCFSVIFTHARFLHKSVDFAANRKEDRDRWVSALTYLISQVKEQSAHFNERAWILQKFVEADHNENGTLSFNEIWSLLKKMNLEISEEYARVMFKEAEKKSGDGVLDKDEFLKFFDCLTDRPEVRHLLRMASSEGVESLTVSDLKKFLVEEQDFQDVDVNKAESILETFEQVAQEGQRDKLMGVIGMRRLLQSRWGNIIKQGHESIWQDMDHPLPHYYCNSSHNTYLAGLQLRGEATIEGYIYALKKGARLLECIFMNGDLVDLFDGEHGEPVITHKRTLINPITLRNALEAIKVKFKRFAFETSPYPVILTLENHVGLVQQRVMVDVFQEVLGDMLYLPHPNSAQQLMPSPNLLRKKILLRGKKLGHNVGSVVNEDDSGKVCIFDVL</sequence>
<dbReference type="STRING" id="334426.A0A158PFL0"/>
<keyword evidence="3" id="KW-0963">Cytoplasm</keyword>
<dbReference type="Gene3D" id="3.20.20.190">
    <property type="entry name" value="Phosphatidylinositol (PI) phosphodiesterase"/>
    <property type="match status" value="1"/>
</dbReference>
<evidence type="ECO:0000313" key="11">
    <source>
        <dbReference type="Proteomes" id="UP000267027"/>
    </source>
</evidence>
<reference evidence="10 11" key="2">
    <citation type="submission" date="2018-11" db="EMBL/GenBank/DDBJ databases">
        <authorList>
            <consortium name="Pathogen Informatics"/>
        </authorList>
    </citation>
    <scope>NUCLEOTIDE SEQUENCE [LARGE SCALE GENOMIC DNA]</scope>
    <source>
        <strain evidence="10 11">Costa Rica</strain>
    </source>
</reference>
<dbReference type="SMART" id="SM00148">
    <property type="entry name" value="PLCXc"/>
    <property type="match status" value="1"/>
</dbReference>
<keyword evidence="11" id="KW-1185">Reference proteome</keyword>
<evidence type="ECO:0000256" key="1">
    <source>
        <dbReference type="ARBA" id="ARBA00001913"/>
    </source>
</evidence>
<dbReference type="PROSITE" id="PS50007">
    <property type="entry name" value="PIPLC_X_DOMAIN"/>
    <property type="match status" value="1"/>
</dbReference>
<evidence type="ECO:0000259" key="8">
    <source>
        <dbReference type="PROSITE" id="PS50003"/>
    </source>
</evidence>
<protein>
    <recommendedName>
        <fullName evidence="7">Phosphoinositide phospholipase C</fullName>
        <ecNumber evidence="7">3.1.4.11</ecNumber>
    </recommendedName>
</protein>
<evidence type="ECO:0000256" key="7">
    <source>
        <dbReference type="RuleBase" id="RU361133"/>
    </source>
</evidence>
<organism evidence="12">
    <name type="scientific">Angiostrongylus costaricensis</name>
    <name type="common">Nematode worm</name>
    <dbReference type="NCBI Taxonomy" id="334426"/>
    <lineage>
        <taxon>Eukaryota</taxon>
        <taxon>Metazoa</taxon>
        <taxon>Ecdysozoa</taxon>
        <taxon>Nematoda</taxon>
        <taxon>Chromadorea</taxon>
        <taxon>Rhabditida</taxon>
        <taxon>Rhabditina</taxon>
        <taxon>Rhabditomorpha</taxon>
        <taxon>Strongyloidea</taxon>
        <taxon>Metastrongylidae</taxon>
        <taxon>Angiostrongylus</taxon>
    </lineage>
</organism>
<dbReference type="GO" id="GO:0035556">
    <property type="term" value="P:intracellular signal transduction"/>
    <property type="evidence" value="ECO:0007669"/>
    <property type="project" value="InterPro"/>
</dbReference>
<dbReference type="InterPro" id="IPR011993">
    <property type="entry name" value="PH-like_dom_sf"/>
</dbReference>
<dbReference type="PRINTS" id="PR00390">
    <property type="entry name" value="PHPHLIPASEC"/>
</dbReference>
<dbReference type="EC" id="3.1.4.11" evidence="7"/>
<dbReference type="PANTHER" id="PTHR10336:SF209">
    <property type="entry name" value="PHOSPHOINOSITIDE PHOSPHOLIPASE C"/>
    <property type="match status" value="1"/>
</dbReference>
<dbReference type="CDD" id="cd16202">
    <property type="entry name" value="EFh_PI-PLCdelta"/>
    <property type="match status" value="1"/>
</dbReference>
<accession>A0A158PFL0</accession>
<dbReference type="PROSITE" id="PS50222">
    <property type="entry name" value="EF_HAND_2"/>
    <property type="match status" value="1"/>
</dbReference>
<dbReference type="WBParaSite" id="ACOC_0000356701-mRNA-1">
    <property type="protein sequence ID" value="ACOC_0000356701-mRNA-1"/>
    <property type="gene ID" value="ACOC_0000356701"/>
</dbReference>
<dbReference type="InterPro" id="IPR017946">
    <property type="entry name" value="PLC-like_Pdiesterase_TIM-brl"/>
</dbReference>
<keyword evidence="7" id="KW-0443">Lipid metabolism</keyword>
<dbReference type="GO" id="GO:0004435">
    <property type="term" value="F:phosphatidylinositol-4,5-bisphosphate phospholipase C activity"/>
    <property type="evidence" value="ECO:0007669"/>
    <property type="project" value="UniProtKB-EC"/>
</dbReference>
<dbReference type="OMA" id="ESIWQDM"/>
<feature type="domain" description="PH" evidence="8">
    <location>
        <begin position="104"/>
        <end position="141"/>
    </location>
</feature>
<dbReference type="Proteomes" id="UP000267027">
    <property type="component" value="Unassembled WGS sequence"/>
</dbReference>
<dbReference type="Pfam" id="PF00388">
    <property type="entry name" value="PI-PLC-X"/>
    <property type="match status" value="1"/>
</dbReference>
<dbReference type="InterPro" id="IPR001849">
    <property type="entry name" value="PH_domain"/>
</dbReference>
<dbReference type="AlphaFoldDB" id="A0A158PFL0"/>
<gene>
    <name evidence="10" type="ORF">ACOC_LOCUS3568</name>
</gene>
<dbReference type="CDD" id="cd08558">
    <property type="entry name" value="PI-PLCc_eukaryota"/>
    <property type="match status" value="1"/>
</dbReference>
<keyword evidence="7" id="KW-0442">Lipid degradation</keyword>
<keyword evidence="7" id="KW-0378">Hydrolase</keyword>
<dbReference type="InterPro" id="IPR002048">
    <property type="entry name" value="EF_hand_dom"/>
</dbReference>
<dbReference type="SUPFAM" id="SSF50729">
    <property type="entry name" value="PH domain-like"/>
    <property type="match status" value="1"/>
</dbReference>
<dbReference type="GO" id="GO:0005886">
    <property type="term" value="C:plasma membrane"/>
    <property type="evidence" value="ECO:0007669"/>
    <property type="project" value="TreeGrafter"/>
</dbReference>
<dbReference type="GO" id="GO:0016042">
    <property type="term" value="P:lipid catabolic process"/>
    <property type="evidence" value="ECO:0007669"/>
    <property type="project" value="UniProtKB-KW"/>
</dbReference>
<evidence type="ECO:0000313" key="12">
    <source>
        <dbReference type="WBParaSite" id="ACOC_0000356701-mRNA-1"/>
    </source>
</evidence>
<keyword evidence="4" id="KW-0106">Calcium</keyword>
<dbReference type="SMART" id="SM00233">
    <property type="entry name" value="PH"/>
    <property type="match status" value="1"/>
</dbReference>
<dbReference type="InterPro" id="IPR039504">
    <property type="entry name" value="PLC-delta3_EF-hand"/>
</dbReference>
<dbReference type="PANTHER" id="PTHR10336">
    <property type="entry name" value="PHOSPHOINOSITIDE-SPECIFIC PHOSPHOLIPASE C FAMILY PROTEIN"/>
    <property type="match status" value="1"/>
</dbReference>
<evidence type="ECO:0000256" key="2">
    <source>
        <dbReference type="ARBA" id="ARBA00004496"/>
    </source>
</evidence>
<comment type="subcellular location">
    <subcellularLocation>
        <location evidence="2">Cytoplasm</location>
    </subcellularLocation>
</comment>
<name>A0A158PFL0_ANGCS</name>
<dbReference type="InterPro" id="IPR001192">
    <property type="entry name" value="PI-PLC_fam"/>
</dbReference>
<dbReference type="PROSITE" id="PS50003">
    <property type="entry name" value="PH_DOMAIN"/>
    <property type="match status" value="1"/>
</dbReference>
<keyword evidence="5" id="KW-0807">Transducer</keyword>
<dbReference type="InterPro" id="IPR018247">
    <property type="entry name" value="EF_Hand_1_Ca_BS"/>
</dbReference>
<dbReference type="Gene3D" id="2.30.29.30">
    <property type="entry name" value="Pleckstrin-homology domain (PH domain)/Phosphotyrosine-binding domain (PTB)"/>
    <property type="match status" value="1"/>
</dbReference>
<dbReference type="OrthoDB" id="269822at2759"/>
<feature type="domain" description="EF-hand" evidence="9">
    <location>
        <begin position="151"/>
        <end position="186"/>
    </location>
</feature>
<reference evidence="12" key="1">
    <citation type="submission" date="2016-04" db="UniProtKB">
        <authorList>
            <consortium name="WormBaseParasite"/>
        </authorList>
    </citation>
    <scope>IDENTIFICATION</scope>
</reference>
<evidence type="ECO:0000256" key="4">
    <source>
        <dbReference type="ARBA" id="ARBA00022837"/>
    </source>
</evidence>
<dbReference type="Pfam" id="PF14788">
    <property type="entry name" value="EF-hand_10"/>
    <property type="match status" value="1"/>
</dbReference>
<dbReference type="InterPro" id="IPR011992">
    <property type="entry name" value="EF-hand-dom_pair"/>
</dbReference>
<dbReference type="GO" id="GO:0005737">
    <property type="term" value="C:cytoplasm"/>
    <property type="evidence" value="ECO:0007669"/>
    <property type="project" value="UniProtKB-SubCell"/>
</dbReference>
<evidence type="ECO:0000256" key="3">
    <source>
        <dbReference type="ARBA" id="ARBA00022490"/>
    </source>
</evidence>
<dbReference type="EMBL" id="UYYA01001138">
    <property type="protein sequence ID" value="VDM55153.1"/>
    <property type="molecule type" value="Genomic_DNA"/>
</dbReference>
<comment type="cofactor">
    <cofactor evidence="1">
        <name>Ca(2+)</name>
        <dbReference type="ChEBI" id="CHEBI:29108"/>
    </cofactor>
</comment>
<dbReference type="InterPro" id="IPR000909">
    <property type="entry name" value="PLipase_C_PInositol-sp_X_dom"/>
</dbReference>
<dbReference type="Gene3D" id="1.10.238.10">
    <property type="entry name" value="EF-hand"/>
    <property type="match status" value="2"/>
</dbReference>
<proteinExistence type="predicted"/>
<dbReference type="SUPFAM" id="SSF47473">
    <property type="entry name" value="EF-hand"/>
    <property type="match status" value="1"/>
</dbReference>
<evidence type="ECO:0000259" key="9">
    <source>
        <dbReference type="PROSITE" id="PS50222"/>
    </source>
</evidence>
<dbReference type="PROSITE" id="PS00018">
    <property type="entry name" value="EF_HAND_1"/>
    <property type="match status" value="1"/>
</dbReference>
<evidence type="ECO:0000256" key="5">
    <source>
        <dbReference type="ARBA" id="ARBA00023224"/>
    </source>
</evidence>
<dbReference type="SUPFAM" id="SSF51695">
    <property type="entry name" value="PLC-like phosphodiesterases"/>
    <property type="match status" value="1"/>
</dbReference>
<dbReference type="GO" id="GO:0005509">
    <property type="term" value="F:calcium ion binding"/>
    <property type="evidence" value="ECO:0007669"/>
    <property type="project" value="InterPro"/>
</dbReference>
<evidence type="ECO:0000313" key="10">
    <source>
        <dbReference type="EMBL" id="VDM55153.1"/>
    </source>
</evidence>
<evidence type="ECO:0000256" key="6">
    <source>
        <dbReference type="ARBA" id="ARBA00023674"/>
    </source>
</evidence>
<dbReference type="FunFam" id="1.10.238.10:FF:000005">
    <property type="entry name" value="Phosphoinositide phospholipase C"/>
    <property type="match status" value="1"/>
</dbReference>
<comment type="catalytic activity">
    <reaction evidence="6">
        <text>a 1,2-diacyl-sn-glycero-3-phospho-(1D-myo-inositol-4,5-bisphosphate) + H2O = 1D-myo-inositol 1,4,5-trisphosphate + a 1,2-diacyl-sn-glycerol + H(+)</text>
        <dbReference type="Rhea" id="RHEA:33179"/>
        <dbReference type="ChEBI" id="CHEBI:15377"/>
        <dbReference type="ChEBI" id="CHEBI:15378"/>
        <dbReference type="ChEBI" id="CHEBI:17815"/>
        <dbReference type="ChEBI" id="CHEBI:58456"/>
        <dbReference type="ChEBI" id="CHEBI:203600"/>
        <dbReference type="EC" id="3.1.4.11"/>
    </reaction>
    <physiologicalReaction direction="left-to-right" evidence="6">
        <dbReference type="Rhea" id="RHEA:33180"/>
    </physiologicalReaction>
</comment>